<dbReference type="Proteomes" id="UP000232693">
    <property type="component" value="Chromosome"/>
</dbReference>
<evidence type="ECO:0000313" key="2">
    <source>
        <dbReference type="Proteomes" id="UP000232693"/>
    </source>
</evidence>
<evidence type="ECO:0000313" key="1">
    <source>
        <dbReference type="EMBL" id="AUD78991.1"/>
    </source>
</evidence>
<protein>
    <submittedName>
        <fullName evidence="1">Uncharacterized protein</fullName>
    </submittedName>
</protein>
<dbReference type="OrthoDB" id="6193892at2"/>
<keyword evidence="2" id="KW-1185">Reference proteome</keyword>
<name>A0A2K9AV13_9GAMM</name>
<sequence length="193" mass="21175">MTKHLAKSLTLALSALLFVACKPATVAQPEDAPSKAVATTKSVNIGASNYMTMPGHWSIKPSIMPKGFVSYTIKDKNLHMVISGYAAERSSFNHDKSRKDLKNVTLLYRAGAANKEQKYLSLDDNHKVGGYTHYTCRTAKKCYQVFPLSHWQSVIASDFYVGGMKYTITAGVDDLNGTHAKQILAAIKSIESK</sequence>
<dbReference type="PROSITE" id="PS51257">
    <property type="entry name" value="PROKAR_LIPOPROTEIN"/>
    <property type="match status" value="1"/>
</dbReference>
<accession>A0A2K9AV13</accession>
<dbReference type="RefSeq" id="WP_106646831.1">
    <property type="nucleotide sequence ID" value="NZ_BMGO01000001.1"/>
</dbReference>
<dbReference type="EMBL" id="CP025120">
    <property type="protein sequence ID" value="AUD78991.1"/>
    <property type="molecule type" value="Genomic_DNA"/>
</dbReference>
<dbReference type="KEGG" id="kpd:CW740_06905"/>
<dbReference type="AlphaFoldDB" id="A0A2K9AV13"/>
<gene>
    <name evidence="1" type="ORF">CW740_06905</name>
</gene>
<reference evidence="1 2" key="1">
    <citation type="submission" date="2017-12" db="EMBL/GenBank/DDBJ databases">
        <title>Kangiella profundi FT102 completed genome.</title>
        <authorList>
            <person name="Xu J."/>
            <person name="Wang J."/>
            <person name="Lu Y."/>
        </authorList>
    </citation>
    <scope>NUCLEOTIDE SEQUENCE [LARGE SCALE GENOMIC DNA]</scope>
    <source>
        <strain evidence="1 2">FT102</strain>
    </source>
</reference>
<organism evidence="1 2">
    <name type="scientific">Kangiella profundi</name>
    <dbReference type="NCBI Taxonomy" id="1561924"/>
    <lineage>
        <taxon>Bacteria</taxon>
        <taxon>Pseudomonadati</taxon>
        <taxon>Pseudomonadota</taxon>
        <taxon>Gammaproteobacteria</taxon>
        <taxon>Kangiellales</taxon>
        <taxon>Kangiellaceae</taxon>
        <taxon>Kangiella</taxon>
    </lineage>
</organism>
<proteinExistence type="predicted"/>